<dbReference type="InterPro" id="IPR050740">
    <property type="entry name" value="Aldehyde_DH_Superfamily"/>
</dbReference>
<protein>
    <submittedName>
        <fullName evidence="3">Aldehyde dehydrogenase (NADP(+))</fullName>
    </submittedName>
</protein>
<name>A0ABP7F3Y0_9ACTN</name>
<evidence type="ECO:0000313" key="4">
    <source>
        <dbReference type="Proteomes" id="UP001500908"/>
    </source>
</evidence>
<dbReference type="InterPro" id="IPR015590">
    <property type="entry name" value="Aldehyde_DH_dom"/>
</dbReference>
<dbReference type="SUPFAM" id="SSF53720">
    <property type="entry name" value="ALDH-like"/>
    <property type="match status" value="1"/>
</dbReference>
<dbReference type="InterPro" id="IPR016163">
    <property type="entry name" value="Ald_DH_C"/>
</dbReference>
<sequence>MTDNAATIPDTSVAGLDSVMAAAADAASTFGALRPLDRAAMLRQVAATLDAAADELVPLAQHESHLPESRCRNELARTTFQFRLFADVLDEGSYLEVTIDSADSTWGMGPRPDIRRMLVPLGPVAVFGAANFPFAFSTAGGDTAAALAAGCPVIVKGHPGHPRLAARTGELVAKALHDAGAAEGVFAVVFGTKTGQRLVQHPQTKAVGFTGSASGGRALHDLAAARPDPIPFYGELGSLNPVFVTRAAAKARAGEILSGYADSFTLGVGQFCTKPGVVLLPEGTDLTAVTADVSQRPGAPMLNDAVSGGYIDRLANLTAHPSVEVLAQGSTEDAPWRPTLLRTNATALLLDQETLLAECFGPASLVATYTDEEQLIEAAESLVGQLTATVHAEEEDTAGVAPRLLAHLTEKAGRVLWNGWPTGVSVTHAMTHGGPYPATTSVLHTSVGTTALRRFLRPVSYQSVPHALLPEAVRDENPLGVPRRVNGALHLS</sequence>
<evidence type="ECO:0000259" key="2">
    <source>
        <dbReference type="Pfam" id="PF00171"/>
    </source>
</evidence>
<keyword evidence="4" id="KW-1185">Reference proteome</keyword>
<dbReference type="EMBL" id="BAABDD010000003">
    <property type="protein sequence ID" value="GAA3730991.1"/>
    <property type="molecule type" value="Genomic_DNA"/>
</dbReference>
<comment type="caution">
    <text evidence="3">The sequence shown here is derived from an EMBL/GenBank/DDBJ whole genome shotgun (WGS) entry which is preliminary data.</text>
</comment>
<reference evidence="4" key="1">
    <citation type="journal article" date="2019" name="Int. J. Syst. Evol. Microbiol.">
        <title>The Global Catalogue of Microorganisms (GCM) 10K type strain sequencing project: providing services to taxonomists for standard genome sequencing and annotation.</title>
        <authorList>
            <consortium name="The Broad Institute Genomics Platform"/>
            <consortium name="The Broad Institute Genome Sequencing Center for Infectious Disease"/>
            <person name="Wu L."/>
            <person name="Ma J."/>
        </authorList>
    </citation>
    <scope>NUCLEOTIDE SEQUENCE [LARGE SCALE GENOMIC DNA]</scope>
    <source>
        <strain evidence="4">JCM 17137</strain>
    </source>
</reference>
<evidence type="ECO:0000313" key="3">
    <source>
        <dbReference type="EMBL" id="GAA3730991.1"/>
    </source>
</evidence>
<organism evidence="3 4">
    <name type="scientific">Salinactinospora qingdaonensis</name>
    <dbReference type="NCBI Taxonomy" id="702744"/>
    <lineage>
        <taxon>Bacteria</taxon>
        <taxon>Bacillati</taxon>
        <taxon>Actinomycetota</taxon>
        <taxon>Actinomycetes</taxon>
        <taxon>Streptosporangiales</taxon>
        <taxon>Nocardiopsidaceae</taxon>
        <taxon>Salinactinospora</taxon>
    </lineage>
</organism>
<dbReference type="PANTHER" id="PTHR43353:SF3">
    <property type="entry name" value="ALDEHYDE DEHYDROGENASE-RELATED"/>
    <property type="match status" value="1"/>
</dbReference>
<dbReference type="PANTHER" id="PTHR43353">
    <property type="entry name" value="SUCCINATE-SEMIALDEHYDE DEHYDROGENASE, MITOCHONDRIAL"/>
    <property type="match status" value="1"/>
</dbReference>
<dbReference type="Pfam" id="PF00171">
    <property type="entry name" value="Aldedh"/>
    <property type="match status" value="1"/>
</dbReference>
<feature type="domain" description="Aldehyde dehydrogenase" evidence="2">
    <location>
        <begin position="5"/>
        <end position="434"/>
    </location>
</feature>
<dbReference type="RefSeq" id="WP_344967672.1">
    <property type="nucleotide sequence ID" value="NZ_BAABDD010000003.1"/>
</dbReference>
<proteinExistence type="predicted"/>
<dbReference type="Gene3D" id="3.40.309.10">
    <property type="entry name" value="Aldehyde Dehydrogenase, Chain A, domain 2"/>
    <property type="match status" value="1"/>
</dbReference>
<gene>
    <name evidence="3" type="ORF">GCM10022402_09560</name>
</gene>
<dbReference type="CDD" id="cd07129">
    <property type="entry name" value="ALDH_KGSADH"/>
    <property type="match status" value="1"/>
</dbReference>
<dbReference type="InterPro" id="IPR044151">
    <property type="entry name" value="ALDH_KGSADH"/>
</dbReference>
<keyword evidence="1" id="KW-0560">Oxidoreductase</keyword>
<evidence type="ECO:0000256" key="1">
    <source>
        <dbReference type="ARBA" id="ARBA00023002"/>
    </source>
</evidence>
<dbReference type="InterPro" id="IPR016161">
    <property type="entry name" value="Ald_DH/histidinol_DH"/>
</dbReference>
<accession>A0ABP7F3Y0</accession>
<dbReference type="InterPro" id="IPR016162">
    <property type="entry name" value="Ald_DH_N"/>
</dbReference>
<dbReference type="Gene3D" id="3.40.605.10">
    <property type="entry name" value="Aldehyde Dehydrogenase, Chain A, domain 1"/>
    <property type="match status" value="1"/>
</dbReference>
<dbReference type="Proteomes" id="UP001500908">
    <property type="component" value="Unassembled WGS sequence"/>
</dbReference>